<dbReference type="Proteomes" id="UP000244956">
    <property type="component" value="Unassembled WGS sequence"/>
</dbReference>
<gene>
    <name evidence="2" type="ORF">DDZ16_05880</name>
</gene>
<accession>A0A2U2BBP8</accession>
<protein>
    <submittedName>
        <fullName evidence="2">DUF4252 domain-containing protein</fullName>
    </submittedName>
</protein>
<dbReference type="OrthoDB" id="1120833at2"/>
<name>A0A2U2BBP8_9BACT</name>
<evidence type="ECO:0000313" key="3">
    <source>
        <dbReference type="Proteomes" id="UP000244956"/>
    </source>
</evidence>
<dbReference type="EMBL" id="QEWP01000003">
    <property type="protein sequence ID" value="PWE00457.1"/>
    <property type="molecule type" value="Genomic_DNA"/>
</dbReference>
<sequence>MRTIFLVSIIAWFSAIAASGQASASDKLYLQLEGADGVTIMSLSKDIIDMVDMVVDDNESKQVTGPLEKIKMMICNEDEGKEAINAVINTFEKRPFAEVEDEDNDERVFIIRKGRKIKECHIVGDKGEGLILLSFYGDFKIEDIDELVDKAEEIN</sequence>
<dbReference type="Pfam" id="PF14060">
    <property type="entry name" value="DUF4252"/>
    <property type="match status" value="1"/>
</dbReference>
<reference evidence="2 3" key="1">
    <citation type="submission" date="2018-05" db="EMBL/GenBank/DDBJ databases">
        <title>Marinilabilia rubrum sp. nov., isolated from saltern sediment.</title>
        <authorList>
            <person name="Zhang R."/>
        </authorList>
    </citation>
    <scope>NUCLEOTIDE SEQUENCE [LARGE SCALE GENOMIC DNA]</scope>
    <source>
        <strain evidence="2 3">WTE16</strain>
    </source>
</reference>
<feature type="chain" id="PRO_5015538319" evidence="1">
    <location>
        <begin position="25"/>
        <end position="155"/>
    </location>
</feature>
<organism evidence="2 3">
    <name type="scientific">Marinilabilia rubra</name>
    <dbReference type="NCBI Taxonomy" id="2162893"/>
    <lineage>
        <taxon>Bacteria</taxon>
        <taxon>Pseudomonadati</taxon>
        <taxon>Bacteroidota</taxon>
        <taxon>Bacteroidia</taxon>
        <taxon>Marinilabiliales</taxon>
        <taxon>Marinilabiliaceae</taxon>
        <taxon>Marinilabilia</taxon>
    </lineage>
</organism>
<evidence type="ECO:0000313" key="2">
    <source>
        <dbReference type="EMBL" id="PWE00457.1"/>
    </source>
</evidence>
<keyword evidence="3" id="KW-1185">Reference proteome</keyword>
<evidence type="ECO:0000256" key="1">
    <source>
        <dbReference type="SAM" id="SignalP"/>
    </source>
</evidence>
<dbReference type="InterPro" id="IPR025348">
    <property type="entry name" value="DUF4252"/>
</dbReference>
<proteinExistence type="predicted"/>
<dbReference type="AlphaFoldDB" id="A0A2U2BBP8"/>
<comment type="caution">
    <text evidence="2">The sequence shown here is derived from an EMBL/GenBank/DDBJ whole genome shotgun (WGS) entry which is preliminary data.</text>
</comment>
<keyword evidence="1" id="KW-0732">Signal</keyword>
<feature type="signal peptide" evidence="1">
    <location>
        <begin position="1"/>
        <end position="24"/>
    </location>
</feature>
<dbReference type="RefSeq" id="WP_109263496.1">
    <property type="nucleotide sequence ID" value="NZ_QEWP01000003.1"/>
</dbReference>